<reference evidence="15" key="1">
    <citation type="submission" date="2020-11" db="EMBL/GenBank/DDBJ databases">
        <title>Nocardioides sp. CBS4Y-1, whole genome shotgun sequence.</title>
        <authorList>
            <person name="Tuo L."/>
        </authorList>
    </citation>
    <scope>NUCLEOTIDE SEQUENCE</scope>
    <source>
        <strain evidence="15">CBS4Y-1</strain>
    </source>
</reference>
<dbReference type="GO" id="GO:0001666">
    <property type="term" value="P:response to hypoxia"/>
    <property type="evidence" value="ECO:0007669"/>
    <property type="project" value="TreeGrafter"/>
</dbReference>
<evidence type="ECO:0000256" key="8">
    <source>
        <dbReference type="ARBA" id="ARBA00023098"/>
    </source>
</evidence>
<dbReference type="NCBIfam" id="TIGR02946">
    <property type="entry name" value="acyl_WS_DGAT"/>
    <property type="match status" value="1"/>
</dbReference>
<evidence type="ECO:0000256" key="5">
    <source>
        <dbReference type="ARBA" id="ARBA00022516"/>
    </source>
</evidence>
<evidence type="ECO:0000256" key="7">
    <source>
        <dbReference type="ARBA" id="ARBA00022798"/>
    </source>
</evidence>
<dbReference type="GO" id="GO:0019432">
    <property type="term" value="P:triglyceride biosynthetic process"/>
    <property type="evidence" value="ECO:0007669"/>
    <property type="project" value="TreeGrafter"/>
</dbReference>
<evidence type="ECO:0000256" key="9">
    <source>
        <dbReference type="ARBA" id="ARBA00023315"/>
    </source>
</evidence>
<evidence type="ECO:0000313" key="16">
    <source>
        <dbReference type="Proteomes" id="UP000656804"/>
    </source>
</evidence>
<evidence type="ECO:0000256" key="6">
    <source>
        <dbReference type="ARBA" id="ARBA00022679"/>
    </source>
</evidence>
<evidence type="ECO:0000256" key="12">
    <source>
        <dbReference type="SAM" id="MobiDB-lite"/>
    </source>
</evidence>
<comment type="caution">
    <text evidence="15">The sequence shown here is derived from an EMBL/GenBank/DDBJ whole genome shotgun (WGS) entry which is preliminary data.</text>
</comment>
<dbReference type="InterPro" id="IPR004255">
    <property type="entry name" value="O-acyltransferase_WSD1_N"/>
</dbReference>
<evidence type="ECO:0000256" key="4">
    <source>
        <dbReference type="ARBA" id="ARBA00013244"/>
    </source>
</evidence>
<dbReference type="PANTHER" id="PTHR31650:SF1">
    <property type="entry name" value="WAX ESTER SYNTHASE_DIACYLGLYCEROL ACYLTRANSFERASE 4-RELATED"/>
    <property type="match status" value="1"/>
</dbReference>
<comment type="pathway">
    <text evidence="2">Lipid metabolism.</text>
</comment>
<evidence type="ECO:0000256" key="2">
    <source>
        <dbReference type="ARBA" id="ARBA00005189"/>
    </source>
</evidence>
<evidence type="ECO:0000259" key="14">
    <source>
        <dbReference type="Pfam" id="PF06974"/>
    </source>
</evidence>
<dbReference type="GO" id="GO:0071731">
    <property type="term" value="P:response to nitric oxide"/>
    <property type="evidence" value="ECO:0007669"/>
    <property type="project" value="TreeGrafter"/>
</dbReference>
<dbReference type="EC" id="2.3.1.20" evidence="4 11"/>
<keyword evidence="6 11" id="KW-0808">Transferase</keyword>
<feature type="region of interest" description="Disordered" evidence="12">
    <location>
        <begin position="461"/>
        <end position="488"/>
    </location>
</feature>
<feature type="domain" description="O-acyltransferase WSD1-like N-terminal" evidence="13">
    <location>
        <begin position="5"/>
        <end position="269"/>
    </location>
</feature>
<dbReference type="Pfam" id="PF03007">
    <property type="entry name" value="WS_DGAT_cat"/>
    <property type="match status" value="1"/>
</dbReference>
<sequence length="488" mass="52679">MSERLRPRDLVFLDEETPSTPMHNATVEIFEPGGSGFDYDRLVTLIGDRISFVPRYRQVVQQVPGRLANPVWVDDPDFDIGYHVRRSALPRPGTREQLRDLVARIVSRPLDRARPLWEIYMIEGLENGQFALLYKSHQALVDGVSTVDIGQVLLDVGPTPKELGADEWRPRRPPSAAGLVRGAVVESLTRPRTAAETLRARTADAVRTADHAAERVGRAGSAVLGRLPEREGPITGRHSQQRRVVSVFTELSDYRLVRAAHGGTINDVVLATVTGGIRGWLMARHESLGGLRRIRAVAPVSVIDAELEATSLGTQIAPHLVELPVGEPSPVVRLHQVSYSFKVHKDTGRGVAANRLAGIAGFAPTTFHAIGSRVAAAEAGRGFQLAVTNVPGPQSPLYAAGARMAQSYPVPPLLEGHLLAIGVTSYDGGVAYGITADRDAVPDADVLGQCISEALAELVDTATDARPKVPRGRKRPSKSSTKKPVQNP</sequence>
<dbReference type="GO" id="GO:0005886">
    <property type="term" value="C:plasma membrane"/>
    <property type="evidence" value="ECO:0007669"/>
    <property type="project" value="TreeGrafter"/>
</dbReference>
<evidence type="ECO:0000256" key="11">
    <source>
        <dbReference type="RuleBase" id="RU361241"/>
    </source>
</evidence>
<keyword evidence="9 11" id="KW-0012">Acyltransferase</keyword>
<evidence type="ECO:0000256" key="1">
    <source>
        <dbReference type="ARBA" id="ARBA00004771"/>
    </source>
</evidence>
<keyword evidence="16" id="KW-1185">Reference proteome</keyword>
<accession>A0A930UWW4</accession>
<evidence type="ECO:0000313" key="15">
    <source>
        <dbReference type="EMBL" id="MBF4162363.1"/>
    </source>
</evidence>
<feature type="compositionally biased region" description="Basic residues" evidence="12">
    <location>
        <begin position="468"/>
        <end position="481"/>
    </location>
</feature>
<comment type="pathway">
    <text evidence="1 11">Glycerolipid metabolism; triacylglycerol biosynthesis.</text>
</comment>
<gene>
    <name evidence="15" type="ORF">ISG29_11740</name>
</gene>
<dbReference type="InterPro" id="IPR014292">
    <property type="entry name" value="Acyl_transf_WS/DGAT"/>
</dbReference>
<dbReference type="Proteomes" id="UP000656804">
    <property type="component" value="Unassembled WGS sequence"/>
</dbReference>
<evidence type="ECO:0000259" key="13">
    <source>
        <dbReference type="Pfam" id="PF03007"/>
    </source>
</evidence>
<dbReference type="PANTHER" id="PTHR31650">
    <property type="entry name" value="O-ACYLTRANSFERASE (WSD1-LIKE) FAMILY PROTEIN"/>
    <property type="match status" value="1"/>
</dbReference>
<comment type="similarity">
    <text evidence="3 11">Belongs to the long-chain O-acyltransferase family.</text>
</comment>
<name>A0A930UWW4_9ACTN</name>
<keyword evidence="8 11" id="KW-0443">Lipid metabolism</keyword>
<dbReference type="GO" id="GO:0006071">
    <property type="term" value="P:glycerol metabolic process"/>
    <property type="evidence" value="ECO:0007669"/>
    <property type="project" value="UniProtKB-KW"/>
</dbReference>
<keyword evidence="5 11" id="KW-0444">Lipid biosynthesis</keyword>
<dbReference type="GO" id="GO:0051701">
    <property type="term" value="P:biological process involved in interaction with host"/>
    <property type="evidence" value="ECO:0007669"/>
    <property type="project" value="TreeGrafter"/>
</dbReference>
<feature type="domain" description="O-acyltransferase WSD1 C-terminal" evidence="14">
    <location>
        <begin position="313"/>
        <end position="458"/>
    </location>
</feature>
<dbReference type="SUPFAM" id="SSF52777">
    <property type="entry name" value="CoA-dependent acyltransferases"/>
    <property type="match status" value="1"/>
</dbReference>
<dbReference type="EMBL" id="JADIVZ010000005">
    <property type="protein sequence ID" value="MBF4162363.1"/>
    <property type="molecule type" value="Genomic_DNA"/>
</dbReference>
<evidence type="ECO:0000256" key="10">
    <source>
        <dbReference type="ARBA" id="ARBA00048109"/>
    </source>
</evidence>
<protein>
    <recommendedName>
        <fullName evidence="4 11">Diacylglycerol O-acyltransferase</fullName>
        <ecNumber evidence="4 11">2.3.1.20</ecNumber>
    </recommendedName>
</protein>
<comment type="catalytic activity">
    <reaction evidence="10 11">
        <text>an acyl-CoA + a 1,2-diacyl-sn-glycerol = a triacyl-sn-glycerol + CoA</text>
        <dbReference type="Rhea" id="RHEA:10868"/>
        <dbReference type="ChEBI" id="CHEBI:17815"/>
        <dbReference type="ChEBI" id="CHEBI:57287"/>
        <dbReference type="ChEBI" id="CHEBI:58342"/>
        <dbReference type="ChEBI" id="CHEBI:64615"/>
        <dbReference type="EC" id="2.3.1.20"/>
    </reaction>
</comment>
<dbReference type="Pfam" id="PF06974">
    <property type="entry name" value="WS_DGAT_C"/>
    <property type="match status" value="1"/>
</dbReference>
<dbReference type="RefSeq" id="WP_194503628.1">
    <property type="nucleotide sequence ID" value="NZ_JADIVZ010000005.1"/>
</dbReference>
<dbReference type="AlphaFoldDB" id="A0A930UWW4"/>
<organism evidence="15 16">
    <name type="scientific">Nocardioides acrostichi</name>
    <dbReference type="NCBI Taxonomy" id="2784339"/>
    <lineage>
        <taxon>Bacteria</taxon>
        <taxon>Bacillati</taxon>
        <taxon>Actinomycetota</taxon>
        <taxon>Actinomycetes</taxon>
        <taxon>Propionibacteriales</taxon>
        <taxon>Nocardioidaceae</taxon>
        <taxon>Nocardioides</taxon>
    </lineage>
</organism>
<dbReference type="GO" id="GO:0004144">
    <property type="term" value="F:diacylglycerol O-acyltransferase activity"/>
    <property type="evidence" value="ECO:0007669"/>
    <property type="project" value="UniProtKB-EC"/>
</dbReference>
<proteinExistence type="inferred from homology"/>
<dbReference type="InterPro" id="IPR009721">
    <property type="entry name" value="O-acyltransferase_WSD1_C"/>
</dbReference>
<keyword evidence="7 11" id="KW-0319">Glycerol metabolism</keyword>
<dbReference type="InterPro" id="IPR045034">
    <property type="entry name" value="O-acyltransferase_WSD1-like"/>
</dbReference>
<evidence type="ECO:0000256" key="3">
    <source>
        <dbReference type="ARBA" id="ARBA00009587"/>
    </source>
</evidence>